<keyword evidence="4 6" id="KW-0274">FAD</keyword>
<evidence type="ECO:0000259" key="7">
    <source>
        <dbReference type="Pfam" id="PF00441"/>
    </source>
</evidence>
<evidence type="ECO:0000313" key="11">
    <source>
        <dbReference type="Proteomes" id="UP000001686"/>
    </source>
</evidence>
<evidence type="ECO:0000256" key="1">
    <source>
        <dbReference type="ARBA" id="ARBA00001974"/>
    </source>
</evidence>
<dbReference type="Gene3D" id="1.20.140.10">
    <property type="entry name" value="Butyryl-CoA Dehydrogenase, subunit A, domain 3"/>
    <property type="match status" value="1"/>
</dbReference>
<dbReference type="eggNOG" id="arCOG04310">
    <property type="taxonomic scope" value="Archaea"/>
</dbReference>
<dbReference type="Gene3D" id="2.40.110.10">
    <property type="entry name" value="Butyryl-CoA Dehydrogenase, subunit A, domain 2"/>
    <property type="match status" value="1"/>
</dbReference>
<evidence type="ECO:0000256" key="4">
    <source>
        <dbReference type="ARBA" id="ARBA00022827"/>
    </source>
</evidence>
<dbReference type="FunCoup" id="B1L5Q3">
    <property type="interactions" value="53"/>
</dbReference>
<feature type="domain" description="Acyl-CoA dehydrogenase/oxidase N-terminal" evidence="9">
    <location>
        <begin position="11"/>
        <end position="124"/>
    </location>
</feature>
<accession>B1L5Q3</accession>
<dbReference type="InterPro" id="IPR009075">
    <property type="entry name" value="AcylCo_DH/oxidase_C"/>
</dbReference>
<feature type="domain" description="Acyl-CoA oxidase/dehydrogenase middle" evidence="8">
    <location>
        <begin position="129"/>
        <end position="226"/>
    </location>
</feature>
<dbReference type="Proteomes" id="UP000001686">
    <property type="component" value="Chromosome"/>
</dbReference>
<dbReference type="Gene3D" id="1.10.540.10">
    <property type="entry name" value="Acyl-CoA dehydrogenase/oxidase, N-terminal domain"/>
    <property type="match status" value="1"/>
</dbReference>
<evidence type="ECO:0000313" key="10">
    <source>
        <dbReference type="EMBL" id="ACB07782.1"/>
    </source>
</evidence>
<dbReference type="PANTHER" id="PTHR43884">
    <property type="entry name" value="ACYL-COA DEHYDROGENASE"/>
    <property type="match status" value="1"/>
</dbReference>
<evidence type="ECO:0000259" key="9">
    <source>
        <dbReference type="Pfam" id="PF02771"/>
    </source>
</evidence>
<dbReference type="GO" id="GO:0050660">
    <property type="term" value="F:flavin adenine dinucleotide binding"/>
    <property type="evidence" value="ECO:0007669"/>
    <property type="project" value="InterPro"/>
</dbReference>
<comment type="similarity">
    <text evidence="2 6">Belongs to the acyl-CoA dehydrogenase family.</text>
</comment>
<keyword evidence="3 6" id="KW-0285">Flavoprotein</keyword>
<dbReference type="InterPro" id="IPR009100">
    <property type="entry name" value="AcylCoA_DH/oxidase_NM_dom_sf"/>
</dbReference>
<dbReference type="Pfam" id="PF02770">
    <property type="entry name" value="Acyl-CoA_dh_M"/>
    <property type="match status" value="1"/>
</dbReference>
<sequence length="405" mass="44696">MGDRLVDFSFTEEEEVFRKTLRELLSEVLAPRAREIDRNCRIPREVISALAESGILLLTVKPEYGGQGASWVMGTIATEEIARADPSVATAVFHLVEASWGKIVERYAKPELAKEVLSRAAKGEGFVGICSTEPQGGSDVAGFRTIAKKEGDHWVLNGEKTYISGIVEAKEVDGGYVTLVKTKPEAGSKGISLFYLPINAQGIETGLFDDMGRCGISTGWIRLNNVKLTEDHLIGRVNEGFEIAMEGFNRARVFVSAGCTGSAMAMFDYTRDYVKNRVLFGRTLASFEGIQFPLVDYYSKIEAARLVMYKAAWMVDQYDQGNATLRDVGFWAAMAKLLAPEIAVDAIKEFMKATGAYGYTKDTPLEMAMRGVLSYYVGAEGGQNIMRLILARFLFGSEHLPYKQK</sequence>
<dbReference type="FunFam" id="1.20.140.10:FF:000001">
    <property type="entry name" value="Acyl-CoA dehydrogenase"/>
    <property type="match status" value="1"/>
</dbReference>
<reference evidence="10 11" key="1">
    <citation type="journal article" date="2008" name="Proc. Natl. Acad. Sci. U.S.A.">
        <title>A korarchaeal genome reveals new insights into the evolution of the Archaea.</title>
        <authorList>
            <person name="Elkins J.G."/>
            <person name="Podar M."/>
            <person name="Graham D.E."/>
            <person name="Makarova K.S."/>
            <person name="Wolf Y."/>
            <person name="Randau L."/>
            <person name="Hedlund B.P."/>
            <person name="Brochier-Armanet C."/>
            <person name="Kunin V."/>
            <person name="Anderson I."/>
            <person name="Lapidus A."/>
            <person name="Goltsman E."/>
            <person name="Barry K."/>
            <person name="Koonin E.V."/>
            <person name="Hugenholtz P."/>
            <person name="Kyrpides N."/>
            <person name="Wanner G."/>
            <person name="Richardson P."/>
            <person name="Keller M."/>
            <person name="Stetter K.O."/>
        </authorList>
    </citation>
    <scope>NUCLEOTIDE SEQUENCE [LARGE SCALE GENOMIC DNA]</scope>
    <source>
        <strain evidence="11">OPF8</strain>
    </source>
</reference>
<name>B1L5Q3_KORCO</name>
<dbReference type="Pfam" id="PF00441">
    <property type="entry name" value="Acyl-CoA_dh_1"/>
    <property type="match status" value="1"/>
</dbReference>
<organism evidence="10 11">
    <name type="scientific">Korarchaeum cryptofilum (strain OPF8)</name>
    <dbReference type="NCBI Taxonomy" id="374847"/>
    <lineage>
        <taxon>Archaea</taxon>
        <taxon>Thermoproteota</taxon>
        <taxon>Candidatus Korarchaeia</taxon>
        <taxon>Candidatus Korarchaeales</taxon>
        <taxon>Candidatus Korarchaeaceae</taxon>
        <taxon>Candidatus Korarchaeum</taxon>
    </lineage>
</organism>
<gene>
    <name evidence="10" type="ordered locus">Kcr_1036</name>
</gene>
<dbReference type="InterPro" id="IPR037069">
    <property type="entry name" value="AcylCoA_DH/ox_N_sf"/>
</dbReference>
<keyword evidence="5 6" id="KW-0560">Oxidoreductase</keyword>
<dbReference type="PANTHER" id="PTHR43884:SF37">
    <property type="entry name" value="ACYL-COA DEHYDROGENASE"/>
    <property type="match status" value="1"/>
</dbReference>
<feature type="domain" description="Acyl-CoA dehydrogenase/oxidase C-terminal" evidence="7">
    <location>
        <begin position="238"/>
        <end position="394"/>
    </location>
</feature>
<dbReference type="PhylomeDB" id="B1L5Q3"/>
<dbReference type="InterPro" id="IPR013786">
    <property type="entry name" value="AcylCoA_DH/ox_N"/>
</dbReference>
<evidence type="ECO:0000256" key="3">
    <source>
        <dbReference type="ARBA" id="ARBA00022630"/>
    </source>
</evidence>
<dbReference type="InterPro" id="IPR036250">
    <property type="entry name" value="AcylCo_DH-like_C"/>
</dbReference>
<keyword evidence="11" id="KW-1185">Reference proteome</keyword>
<dbReference type="InterPro" id="IPR006091">
    <property type="entry name" value="Acyl-CoA_Oxase/DH_mid-dom"/>
</dbReference>
<dbReference type="KEGG" id="kcr:Kcr_1036"/>
<evidence type="ECO:0000256" key="6">
    <source>
        <dbReference type="RuleBase" id="RU362125"/>
    </source>
</evidence>
<dbReference type="EnsemblBacteria" id="ACB07782">
    <property type="protein sequence ID" value="ACB07782"/>
    <property type="gene ID" value="Kcr_1036"/>
</dbReference>
<dbReference type="SUPFAM" id="SSF56645">
    <property type="entry name" value="Acyl-CoA dehydrogenase NM domain-like"/>
    <property type="match status" value="1"/>
</dbReference>
<dbReference type="SUPFAM" id="SSF47203">
    <property type="entry name" value="Acyl-CoA dehydrogenase C-terminal domain-like"/>
    <property type="match status" value="1"/>
</dbReference>
<dbReference type="InParanoid" id="B1L5Q3"/>
<dbReference type="AlphaFoldDB" id="B1L5Q3"/>
<evidence type="ECO:0000256" key="2">
    <source>
        <dbReference type="ARBA" id="ARBA00009347"/>
    </source>
</evidence>
<dbReference type="Pfam" id="PF02771">
    <property type="entry name" value="Acyl-CoA_dh_N"/>
    <property type="match status" value="1"/>
</dbReference>
<dbReference type="GO" id="GO:0003995">
    <property type="term" value="F:acyl-CoA dehydrogenase activity"/>
    <property type="evidence" value="ECO:0000318"/>
    <property type="project" value="GO_Central"/>
</dbReference>
<dbReference type="EMBL" id="CP000968">
    <property type="protein sequence ID" value="ACB07782.1"/>
    <property type="molecule type" value="Genomic_DNA"/>
</dbReference>
<dbReference type="HOGENOM" id="CLU_018204_0_2_2"/>
<comment type="cofactor">
    <cofactor evidence="1 6">
        <name>FAD</name>
        <dbReference type="ChEBI" id="CHEBI:57692"/>
    </cofactor>
</comment>
<dbReference type="PIRSF" id="PIRSF016578">
    <property type="entry name" value="HsaA"/>
    <property type="match status" value="1"/>
</dbReference>
<protein>
    <submittedName>
        <fullName evidence="10">Acyl-CoA dehydrogenase domain protein</fullName>
    </submittedName>
</protein>
<proteinExistence type="inferred from homology"/>
<dbReference type="STRING" id="374847.Kcr_1036"/>
<evidence type="ECO:0000259" key="8">
    <source>
        <dbReference type="Pfam" id="PF02770"/>
    </source>
</evidence>
<dbReference type="InterPro" id="IPR046373">
    <property type="entry name" value="Acyl-CoA_Oxase/DH_mid-dom_sf"/>
</dbReference>
<evidence type="ECO:0000256" key="5">
    <source>
        <dbReference type="ARBA" id="ARBA00023002"/>
    </source>
</evidence>